<dbReference type="InterPro" id="IPR025476">
    <property type="entry name" value="Helitron_helicase-like"/>
</dbReference>
<reference evidence="2" key="1">
    <citation type="submission" date="2025-08" db="UniProtKB">
        <authorList>
            <consortium name="RefSeq"/>
        </authorList>
    </citation>
    <scope>IDENTIFICATION</scope>
</reference>
<dbReference type="PANTHER" id="PTHR45786">
    <property type="entry name" value="DNA BINDING PROTEIN-LIKE"/>
    <property type="match status" value="1"/>
</dbReference>
<dbReference type="PANTHER" id="PTHR45786:SF78">
    <property type="entry name" value="ATP-DEPENDENT DNA HELICASE"/>
    <property type="match status" value="1"/>
</dbReference>
<name>A0A1S3ZUQ0_TOBAC</name>
<dbReference type="PaxDb" id="4097-A0A1S3ZUQ0"/>
<evidence type="ECO:0000313" key="2">
    <source>
        <dbReference type="RefSeq" id="XP_016468092.1"/>
    </source>
</evidence>
<accession>A0A1S3ZUQ0</accession>
<dbReference type="AlphaFoldDB" id="A0A1S3ZUQ0"/>
<organism evidence="2">
    <name type="scientific">Nicotiana tabacum</name>
    <name type="common">Common tobacco</name>
    <dbReference type="NCBI Taxonomy" id="4097"/>
    <lineage>
        <taxon>Eukaryota</taxon>
        <taxon>Viridiplantae</taxon>
        <taxon>Streptophyta</taxon>
        <taxon>Embryophyta</taxon>
        <taxon>Tracheophyta</taxon>
        <taxon>Spermatophyta</taxon>
        <taxon>Magnoliopsida</taxon>
        <taxon>eudicotyledons</taxon>
        <taxon>Gunneridae</taxon>
        <taxon>Pentapetalae</taxon>
        <taxon>asterids</taxon>
        <taxon>lamiids</taxon>
        <taxon>Solanales</taxon>
        <taxon>Solanaceae</taxon>
        <taxon>Nicotianoideae</taxon>
        <taxon>Nicotianeae</taxon>
        <taxon>Nicotiana</taxon>
    </lineage>
</organism>
<evidence type="ECO:0000259" key="1">
    <source>
        <dbReference type="Pfam" id="PF14214"/>
    </source>
</evidence>
<dbReference type="RefSeq" id="XP_016468092.1">
    <property type="nucleotide sequence ID" value="XM_016612606.1"/>
</dbReference>
<feature type="domain" description="Helitron helicase-like" evidence="1">
    <location>
        <begin position="30"/>
        <end position="211"/>
    </location>
</feature>
<proteinExistence type="predicted"/>
<dbReference type="Pfam" id="PF14214">
    <property type="entry name" value="Helitron_like_N"/>
    <property type="match status" value="1"/>
</dbReference>
<dbReference type="STRING" id="4097.A0A1S3ZUQ0"/>
<dbReference type="OrthoDB" id="1900198at2759"/>
<gene>
    <name evidence="2" type="primary">LOC107790652</name>
</gene>
<sequence>MCSIDMLLDMEAELLQKKKRKRNIISCREYYCYKIQMRNDEENRVLHAGRAFQQYSVDQFIKLETQRLDLYSLNQDLFRVDALAGLLDVLRHGKRDSSNIGKQRFLPASFVGGPRDMRRRYMDAIALVQHFGKPNIFLTMTCNPSWPEIEKYLLLTYEVQNRPDLVSRVFREKVEEMKTNIIKRNIFGRVDAFMYTIEFQKRGLPHAHFLIILNNEYKLLTAEACDKIICAELPDLDMNDYLYTLVTKHIMHGPCGSLNPKCHCTEKRDIVSLNIQKNLLTTYQREKMSIQYIKDEIPAKLYILEDNFLITPG</sequence>
<protein>
    <recommendedName>
        <fullName evidence="1">Helitron helicase-like domain-containing protein</fullName>
    </recommendedName>
</protein>
<dbReference type="KEGG" id="nta:107790652"/>